<dbReference type="AlphaFoldDB" id="A0AAV5WK04"/>
<name>A0AAV5WK04_9BILA</name>
<keyword evidence="3" id="KW-1185">Reference proteome</keyword>
<proteinExistence type="predicted"/>
<reference evidence="2" key="1">
    <citation type="submission" date="2023-10" db="EMBL/GenBank/DDBJ databases">
        <title>Genome assembly of Pristionchus species.</title>
        <authorList>
            <person name="Yoshida K."/>
            <person name="Sommer R.J."/>
        </authorList>
    </citation>
    <scope>NUCLEOTIDE SEQUENCE</scope>
    <source>
        <strain evidence="2">RS5133</strain>
    </source>
</reference>
<gene>
    <name evidence="2" type="ORF">PFISCL1PPCAC_21940</name>
</gene>
<organism evidence="2 3">
    <name type="scientific">Pristionchus fissidentatus</name>
    <dbReference type="NCBI Taxonomy" id="1538716"/>
    <lineage>
        <taxon>Eukaryota</taxon>
        <taxon>Metazoa</taxon>
        <taxon>Ecdysozoa</taxon>
        <taxon>Nematoda</taxon>
        <taxon>Chromadorea</taxon>
        <taxon>Rhabditida</taxon>
        <taxon>Rhabditina</taxon>
        <taxon>Diplogasteromorpha</taxon>
        <taxon>Diplogasteroidea</taxon>
        <taxon>Neodiplogasteridae</taxon>
        <taxon>Pristionchus</taxon>
    </lineage>
</organism>
<evidence type="ECO:0000313" key="3">
    <source>
        <dbReference type="Proteomes" id="UP001432322"/>
    </source>
</evidence>
<feature type="chain" id="PRO_5043753150" evidence="1">
    <location>
        <begin position="21"/>
        <end position="142"/>
    </location>
</feature>
<comment type="caution">
    <text evidence="2">The sequence shown here is derived from an EMBL/GenBank/DDBJ whole genome shotgun (WGS) entry which is preliminary data.</text>
</comment>
<keyword evidence="1" id="KW-0732">Signal</keyword>
<protein>
    <submittedName>
        <fullName evidence="2">Uncharacterized protein</fullName>
    </submittedName>
</protein>
<feature type="non-terminal residue" evidence="2">
    <location>
        <position position="1"/>
    </location>
</feature>
<sequence>SNMKFAAICLLTFASVVVSADERSAMADKARRVSKATYDKAAAVMRREKYGGGIQLDLNDGTKPSNLPFGGFRINVNYKVRTASAFSAKQTRSISTQLNDIFKNLWREKYNSVSNCYYNDGTGSANKNLALGEVNCVATFKP</sequence>
<dbReference type="Proteomes" id="UP001432322">
    <property type="component" value="Unassembled WGS sequence"/>
</dbReference>
<feature type="signal peptide" evidence="1">
    <location>
        <begin position="1"/>
        <end position="20"/>
    </location>
</feature>
<dbReference type="EMBL" id="BTSY01000005">
    <property type="protein sequence ID" value="GMT30643.1"/>
    <property type="molecule type" value="Genomic_DNA"/>
</dbReference>
<accession>A0AAV5WK04</accession>
<evidence type="ECO:0000256" key="1">
    <source>
        <dbReference type="SAM" id="SignalP"/>
    </source>
</evidence>
<evidence type="ECO:0000313" key="2">
    <source>
        <dbReference type="EMBL" id="GMT30643.1"/>
    </source>
</evidence>